<dbReference type="NCBIfam" id="TIGR01131">
    <property type="entry name" value="ATP_synt_6_or_A"/>
    <property type="match status" value="1"/>
</dbReference>
<dbReference type="PANTHER" id="PTHR11410:SF0">
    <property type="entry name" value="ATP SYNTHASE SUBUNIT A"/>
    <property type="match status" value="1"/>
</dbReference>
<comment type="similarity">
    <text evidence="2 11 12">Belongs to the ATPase A chain family.</text>
</comment>
<keyword evidence="7 11" id="KW-1133">Transmembrane helix</keyword>
<proteinExistence type="inferred from homology"/>
<dbReference type="SUPFAM" id="SSF81336">
    <property type="entry name" value="F1F0 ATP synthase subunit A"/>
    <property type="match status" value="1"/>
</dbReference>
<protein>
    <recommendedName>
        <fullName evidence="11 12">ATP synthase subunit a</fullName>
    </recommendedName>
    <alternativeName>
        <fullName evidence="11">ATP synthase F0 sector subunit a</fullName>
    </alternativeName>
    <alternativeName>
        <fullName evidence="11">F-ATPase subunit 6</fullName>
    </alternativeName>
</protein>
<dbReference type="GO" id="GO:0046933">
    <property type="term" value="F:proton-transporting ATP synthase activity, rotational mechanism"/>
    <property type="evidence" value="ECO:0007669"/>
    <property type="project" value="UniProtKB-UniRule"/>
</dbReference>
<evidence type="ECO:0000256" key="8">
    <source>
        <dbReference type="ARBA" id="ARBA00023065"/>
    </source>
</evidence>
<keyword evidence="5 11" id="KW-0812">Transmembrane</keyword>
<evidence type="ECO:0000256" key="6">
    <source>
        <dbReference type="ARBA" id="ARBA00022781"/>
    </source>
</evidence>
<dbReference type="EMBL" id="SJPS01000003">
    <property type="protein sequence ID" value="TWU27350.1"/>
    <property type="molecule type" value="Genomic_DNA"/>
</dbReference>
<keyword evidence="8 11" id="KW-0406">Ion transport</keyword>
<evidence type="ECO:0000256" key="2">
    <source>
        <dbReference type="ARBA" id="ARBA00006810"/>
    </source>
</evidence>
<feature type="transmembrane region" description="Helical" evidence="11">
    <location>
        <begin position="202"/>
        <end position="231"/>
    </location>
</feature>
<feature type="transmembrane region" description="Helical" evidence="11">
    <location>
        <begin position="71"/>
        <end position="91"/>
    </location>
</feature>
<evidence type="ECO:0000256" key="11">
    <source>
        <dbReference type="HAMAP-Rule" id="MF_01393"/>
    </source>
</evidence>
<dbReference type="OrthoDB" id="9809130at2"/>
<dbReference type="PRINTS" id="PR00123">
    <property type="entry name" value="ATPASEA"/>
</dbReference>
<feature type="transmembrane region" description="Helical" evidence="11">
    <location>
        <begin position="278"/>
        <end position="299"/>
    </location>
</feature>
<dbReference type="GO" id="GO:0045259">
    <property type="term" value="C:proton-transporting ATP synthase complex"/>
    <property type="evidence" value="ECO:0007669"/>
    <property type="project" value="UniProtKB-KW"/>
</dbReference>
<keyword evidence="9 11" id="KW-0472">Membrane</keyword>
<evidence type="ECO:0000256" key="1">
    <source>
        <dbReference type="ARBA" id="ARBA00004141"/>
    </source>
</evidence>
<evidence type="ECO:0000313" key="13">
    <source>
        <dbReference type="EMBL" id="TWU27350.1"/>
    </source>
</evidence>
<keyword evidence="14" id="KW-1185">Reference proteome</keyword>
<sequence>MANPLDPKELFKHVEDSTSFHLPQALTPPGSHGHVELPQPFLLDKPLIEMHTGNELIDKTIQPLEFKLTRFMVLEVIIAAIIVLLFVFLAGRLKGGSQAKGRLWNLLEVFLLYIRDHIARPCIGYHDADKFVPFLWTMFLFVLGCNLMGMIPWMGSPTGALAVTAALALTTFIVVIGSGMKKLGVVGFWKAQVPHMDLPKPIAIMLIPLIFVIEILGLFIKHCVLAVRLLANMMAGHVVLAVLLAFIGASAVAGQAIWGSVTAASVLGATALSLLELFVAFLQAYIFTFLSALFIGAAVHPH</sequence>
<dbReference type="InterPro" id="IPR000568">
    <property type="entry name" value="ATP_synth_F0_asu"/>
</dbReference>
<dbReference type="GO" id="GO:0005886">
    <property type="term" value="C:plasma membrane"/>
    <property type="evidence" value="ECO:0007669"/>
    <property type="project" value="UniProtKB-SubCell"/>
</dbReference>
<dbReference type="Proteomes" id="UP000318437">
    <property type="component" value="Unassembled WGS sequence"/>
</dbReference>
<evidence type="ECO:0000313" key="14">
    <source>
        <dbReference type="Proteomes" id="UP000318437"/>
    </source>
</evidence>
<feature type="transmembrane region" description="Helical" evidence="11">
    <location>
        <begin position="238"/>
        <end position="258"/>
    </location>
</feature>
<dbReference type="RefSeq" id="WP_146450568.1">
    <property type="nucleotide sequence ID" value="NZ_SJPS01000003.1"/>
</dbReference>
<keyword evidence="10 11" id="KW-0066">ATP synthesis</keyword>
<dbReference type="InterPro" id="IPR045083">
    <property type="entry name" value="ATP_synth_F0_asu_bact/mt"/>
</dbReference>
<keyword evidence="11" id="KW-1003">Cell membrane</keyword>
<comment type="caution">
    <text evidence="13">The sequence shown here is derived from an EMBL/GenBank/DDBJ whole genome shotgun (WGS) entry which is preliminary data.</text>
</comment>
<evidence type="ECO:0000256" key="7">
    <source>
        <dbReference type="ARBA" id="ARBA00022989"/>
    </source>
</evidence>
<dbReference type="AlphaFoldDB" id="A0A5C6CS23"/>
<dbReference type="InterPro" id="IPR035908">
    <property type="entry name" value="F0_ATP_A_sf"/>
</dbReference>
<evidence type="ECO:0000256" key="9">
    <source>
        <dbReference type="ARBA" id="ARBA00023136"/>
    </source>
</evidence>
<dbReference type="PANTHER" id="PTHR11410">
    <property type="entry name" value="ATP SYNTHASE SUBUNIT A"/>
    <property type="match status" value="1"/>
</dbReference>
<keyword evidence="6 11" id="KW-0375">Hydrogen ion transport</keyword>
<evidence type="ECO:0000256" key="12">
    <source>
        <dbReference type="RuleBase" id="RU000483"/>
    </source>
</evidence>
<keyword evidence="3 11" id="KW-0813">Transport</keyword>
<keyword evidence="4 11" id="KW-0138">CF(0)</keyword>
<dbReference type="HAMAP" id="MF_01393">
    <property type="entry name" value="ATP_synth_a_bact"/>
    <property type="match status" value="1"/>
</dbReference>
<dbReference type="Gene3D" id="1.20.120.220">
    <property type="entry name" value="ATP synthase, F0 complex, subunit A"/>
    <property type="match status" value="1"/>
</dbReference>
<comment type="subcellular location">
    <subcellularLocation>
        <location evidence="11 12">Cell membrane</location>
        <topology evidence="11 12">Multi-pass membrane protein</topology>
    </subcellularLocation>
    <subcellularLocation>
        <location evidence="1">Membrane</location>
        <topology evidence="1">Multi-pass membrane protein</topology>
    </subcellularLocation>
</comment>
<evidence type="ECO:0000256" key="3">
    <source>
        <dbReference type="ARBA" id="ARBA00022448"/>
    </source>
</evidence>
<name>A0A5C6CS23_9BACT</name>
<feature type="transmembrane region" description="Helical" evidence="11">
    <location>
        <begin position="160"/>
        <end position="180"/>
    </location>
</feature>
<reference evidence="13 14" key="1">
    <citation type="submission" date="2019-02" db="EMBL/GenBank/DDBJ databases">
        <title>Deep-cultivation of Planctomycetes and their phenomic and genomic characterization uncovers novel biology.</title>
        <authorList>
            <person name="Wiegand S."/>
            <person name="Jogler M."/>
            <person name="Boedeker C."/>
            <person name="Pinto D."/>
            <person name="Vollmers J."/>
            <person name="Rivas-Marin E."/>
            <person name="Kohn T."/>
            <person name="Peeters S.H."/>
            <person name="Heuer A."/>
            <person name="Rast P."/>
            <person name="Oberbeckmann S."/>
            <person name="Bunk B."/>
            <person name="Jeske O."/>
            <person name="Meyerdierks A."/>
            <person name="Storesund J.E."/>
            <person name="Kallscheuer N."/>
            <person name="Luecker S."/>
            <person name="Lage O.M."/>
            <person name="Pohl T."/>
            <person name="Merkel B.J."/>
            <person name="Hornburger P."/>
            <person name="Mueller R.-W."/>
            <person name="Bruemmer F."/>
            <person name="Labrenz M."/>
            <person name="Spormann A.M."/>
            <person name="Op Den Camp H."/>
            <person name="Overmann J."/>
            <person name="Amann R."/>
            <person name="Jetten M.S.M."/>
            <person name="Mascher T."/>
            <person name="Medema M.H."/>
            <person name="Devos D.P."/>
            <person name="Kaster A.-K."/>
            <person name="Ovreas L."/>
            <person name="Rohde M."/>
            <person name="Galperin M.Y."/>
            <person name="Jogler C."/>
        </authorList>
    </citation>
    <scope>NUCLEOTIDE SEQUENCE [LARGE SCALE GENOMIC DNA]</scope>
    <source>
        <strain evidence="13 14">Pla144</strain>
    </source>
</reference>
<gene>
    <name evidence="13" type="primary">atpB_2</name>
    <name evidence="11" type="synonym">atpB</name>
    <name evidence="13" type="ORF">Pla144_21220</name>
</gene>
<comment type="function">
    <text evidence="11 12">Key component of the proton channel; it plays a direct role in the translocation of protons across the membrane.</text>
</comment>
<evidence type="ECO:0000256" key="5">
    <source>
        <dbReference type="ARBA" id="ARBA00022692"/>
    </source>
</evidence>
<evidence type="ECO:0000256" key="4">
    <source>
        <dbReference type="ARBA" id="ARBA00022547"/>
    </source>
</evidence>
<evidence type="ECO:0000256" key="10">
    <source>
        <dbReference type="ARBA" id="ARBA00023310"/>
    </source>
</evidence>
<dbReference type="Pfam" id="PF00119">
    <property type="entry name" value="ATP-synt_A"/>
    <property type="match status" value="1"/>
</dbReference>
<accession>A0A5C6CS23</accession>
<dbReference type="CDD" id="cd00310">
    <property type="entry name" value="ATP-synt_Fo_a_6"/>
    <property type="match status" value="1"/>
</dbReference>
<organism evidence="13 14">
    <name type="scientific">Bythopirellula polymerisocia</name>
    <dbReference type="NCBI Taxonomy" id="2528003"/>
    <lineage>
        <taxon>Bacteria</taxon>
        <taxon>Pseudomonadati</taxon>
        <taxon>Planctomycetota</taxon>
        <taxon>Planctomycetia</taxon>
        <taxon>Pirellulales</taxon>
        <taxon>Lacipirellulaceae</taxon>
        <taxon>Bythopirellula</taxon>
    </lineage>
</organism>
<feature type="transmembrane region" description="Helical" evidence="11">
    <location>
        <begin position="131"/>
        <end position="153"/>
    </location>
</feature>